<evidence type="ECO:0000256" key="1">
    <source>
        <dbReference type="ARBA" id="ARBA00006149"/>
    </source>
</evidence>
<dbReference type="InterPro" id="IPR052190">
    <property type="entry name" value="Euk-Arch_PrmC-MTase"/>
</dbReference>
<dbReference type="EMBL" id="JBBXMP010000002">
    <property type="protein sequence ID" value="KAL0072230.1"/>
    <property type="molecule type" value="Genomic_DNA"/>
</dbReference>
<comment type="caution">
    <text evidence="6">The sequence shown here is derived from an EMBL/GenBank/DDBJ whole genome shotgun (WGS) entry which is preliminary data.</text>
</comment>
<dbReference type="Gene3D" id="3.40.50.150">
    <property type="entry name" value="Vaccinia Virus protein VP39"/>
    <property type="match status" value="1"/>
</dbReference>
<evidence type="ECO:0000256" key="2">
    <source>
        <dbReference type="ARBA" id="ARBA00022603"/>
    </source>
</evidence>
<dbReference type="PROSITE" id="PS00092">
    <property type="entry name" value="N6_MTASE"/>
    <property type="match status" value="1"/>
</dbReference>
<evidence type="ECO:0000256" key="4">
    <source>
        <dbReference type="ARBA" id="ARBA00022691"/>
    </source>
</evidence>
<reference evidence="6 7" key="1">
    <citation type="submission" date="2024-05" db="EMBL/GenBank/DDBJ databases">
        <title>A draft genome resource for the thread blight pathogen Marasmius tenuissimus strain MS-2.</title>
        <authorList>
            <person name="Yulfo-Soto G.E."/>
            <person name="Baruah I.K."/>
            <person name="Amoako-Attah I."/>
            <person name="Bukari Y."/>
            <person name="Meinhardt L.W."/>
            <person name="Bailey B.A."/>
            <person name="Cohen S.P."/>
        </authorList>
    </citation>
    <scope>NUCLEOTIDE SEQUENCE [LARGE SCALE GENOMIC DNA]</scope>
    <source>
        <strain evidence="6 7">MS-2</strain>
    </source>
</reference>
<dbReference type="InterPro" id="IPR002052">
    <property type="entry name" value="DNA_methylase_N6_adenine_CS"/>
</dbReference>
<evidence type="ECO:0000313" key="7">
    <source>
        <dbReference type="Proteomes" id="UP001437256"/>
    </source>
</evidence>
<dbReference type="CDD" id="cd02440">
    <property type="entry name" value="AdoMet_MTases"/>
    <property type="match status" value="1"/>
</dbReference>
<dbReference type="Proteomes" id="UP001437256">
    <property type="component" value="Unassembled WGS sequence"/>
</dbReference>
<evidence type="ECO:0000313" key="6">
    <source>
        <dbReference type="EMBL" id="KAL0072230.1"/>
    </source>
</evidence>
<keyword evidence="2 6" id="KW-0489">Methyltransferase</keyword>
<feature type="domain" description="Methyltransferase small" evidence="5">
    <location>
        <begin position="27"/>
        <end position="126"/>
    </location>
</feature>
<proteinExistence type="inferred from homology"/>
<dbReference type="InterPro" id="IPR029063">
    <property type="entry name" value="SAM-dependent_MTases_sf"/>
</dbReference>
<sequence length="236" mass="26035">MIPTPDISHLTVKDYDLIYEPAEDTFLLLDALEQDSDELKALSPSTCLEIGSGSGCVSSFIGQILGSSSTLYLCTDINPHACKCTRLTGDKNKISLDPVHTSFAHPLRSRLHHSVDIVLFNPPYVPTLTDEAIDAQDATNIVGAWAGGFDGMEITNKFLDMVEVRLLHSPLDVAYSPTSQDLLSPKGRLYLVALKQNNIPEIQNRMLTSYGLHSEIVLSRRTGREHLSIVRFGRVK</sequence>
<gene>
    <name evidence="6" type="primary">MTQ2</name>
    <name evidence="6" type="ORF">AAF712_001155</name>
</gene>
<dbReference type="PANTHER" id="PTHR45875">
    <property type="entry name" value="METHYLTRANSFERASE N6AMT1"/>
    <property type="match status" value="1"/>
</dbReference>
<organism evidence="6 7">
    <name type="scientific">Marasmius tenuissimus</name>
    <dbReference type="NCBI Taxonomy" id="585030"/>
    <lineage>
        <taxon>Eukaryota</taxon>
        <taxon>Fungi</taxon>
        <taxon>Dikarya</taxon>
        <taxon>Basidiomycota</taxon>
        <taxon>Agaricomycotina</taxon>
        <taxon>Agaricomycetes</taxon>
        <taxon>Agaricomycetidae</taxon>
        <taxon>Agaricales</taxon>
        <taxon>Marasmiineae</taxon>
        <taxon>Marasmiaceae</taxon>
        <taxon>Marasmius</taxon>
    </lineage>
</organism>
<name>A0ABR3AFD5_9AGAR</name>
<accession>A0ABR3AFD5</accession>
<protein>
    <submittedName>
        <fullName evidence="6">S-adenosylmethionine-dependent methyltransferase</fullName>
        <ecNumber evidence="6">2.1.1.297</ecNumber>
    </submittedName>
</protein>
<dbReference type="PANTHER" id="PTHR45875:SF1">
    <property type="entry name" value="METHYLTRANSFERASE N6AMT1"/>
    <property type="match status" value="1"/>
</dbReference>
<evidence type="ECO:0000256" key="3">
    <source>
        <dbReference type="ARBA" id="ARBA00022679"/>
    </source>
</evidence>
<comment type="similarity">
    <text evidence="1">Belongs to the eukaryotic/archaeal PrmC-related family.</text>
</comment>
<dbReference type="GO" id="GO:0102559">
    <property type="term" value="F:peptide chain release factor N(5)-glutamine methyltransferase activity"/>
    <property type="evidence" value="ECO:0007669"/>
    <property type="project" value="UniProtKB-EC"/>
</dbReference>
<dbReference type="EC" id="2.1.1.297" evidence="6"/>
<dbReference type="GO" id="GO:0032259">
    <property type="term" value="P:methylation"/>
    <property type="evidence" value="ECO:0007669"/>
    <property type="project" value="UniProtKB-KW"/>
</dbReference>
<keyword evidence="4" id="KW-0949">S-adenosyl-L-methionine</keyword>
<dbReference type="SUPFAM" id="SSF53335">
    <property type="entry name" value="S-adenosyl-L-methionine-dependent methyltransferases"/>
    <property type="match status" value="1"/>
</dbReference>
<dbReference type="InterPro" id="IPR007848">
    <property type="entry name" value="Small_mtfrase_dom"/>
</dbReference>
<dbReference type="Pfam" id="PF05175">
    <property type="entry name" value="MTS"/>
    <property type="match status" value="1"/>
</dbReference>
<keyword evidence="3 6" id="KW-0808">Transferase</keyword>
<keyword evidence="7" id="KW-1185">Reference proteome</keyword>
<evidence type="ECO:0000259" key="5">
    <source>
        <dbReference type="Pfam" id="PF05175"/>
    </source>
</evidence>